<dbReference type="Gene3D" id="2.30.110.10">
    <property type="entry name" value="Electron Transport, Fmn-binding Protein, Chain A"/>
    <property type="match status" value="1"/>
</dbReference>
<dbReference type="PANTHER" id="PTHR28243:SF1">
    <property type="entry name" value="PYRIDOXAMINE 5'-PHOSPHATE OXIDASE ALR4036 FAMILY FMN-BINDING DOMAIN-CONTAINING PROTEIN"/>
    <property type="match status" value="1"/>
</dbReference>
<evidence type="ECO:0000313" key="3">
    <source>
        <dbReference type="EMBL" id="MBB3763768.1"/>
    </source>
</evidence>
<reference evidence="3 4" key="1">
    <citation type="submission" date="2020-08" db="EMBL/GenBank/DDBJ databases">
        <title>Genomic Encyclopedia of Type Strains, Phase IV (KMG-IV): sequencing the most valuable type-strain genomes for metagenomic binning, comparative biology and taxonomic classification.</title>
        <authorList>
            <person name="Goeker M."/>
        </authorList>
    </citation>
    <scope>NUCLEOTIDE SEQUENCE [LARGE SCALE GENOMIC DNA]</scope>
    <source>
        <strain evidence="3 4">DSM 24194</strain>
    </source>
</reference>
<gene>
    <name evidence="3" type="ORF">FHS50_000791</name>
</gene>
<comment type="caution">
    <text evidence="3">The sequence shown here is derived from an EMBL/GenBank/DDBJ whole genome shotgun (WGS) entry which is preliminary data.</text>
</comment>
<keyword evidence="4" id="KW-1185">Reference proteome</keyword>
<name>A0A839YZL2_9SPHN</name>
<dbReference type="RefSeq" id="WP_265568991.1">
    <property type="nucleotide sequence ID" value="NZ_JACICF010000001.1"/>
</dbReference>
<dbReference type="SUPFAM" id="SSF50475">
    <property type="entry name" value="FMN-binding split barrel"/>
    <property type="match status" value="1"/>
</dbReference>
<organism evidence="3 4">
    <name type="scientific">Sphingomicrobium lutaoense</name>
    <dbReference type="NCBI Taxonomy" id="515949"/>
    <lineage>
        <taxon>Bacteria</taxon>
        <taxon>Pseudomonadati</taxon>
        <taxon>Pseudomonadota</taxon>
        <taxon>Alphaproteobacteria</taxon>
        <taxon>Sphingomonadales</taxon>
        <taxon>Sphingomonadaceae</taxon>
        <taxon>Sphingomicrobium</taxon>
    </lineage>
</organism>
<accession>A0A839YZL2</accession>
<evidence type="ECO:0000259" key="2">
    <source>
        <dbReference type="Pfam" id="PF12766"/>
    </source>
</evidence>
<dbReference type="Proteomes" id="UP000578569">
    <property type="component" value="Unassembled WGS sequence"/>
</dbReference>
<dbReference type="Pfam" id="PF12766">
    <property type="entry name" value="Pyridox_oxase_2"/>
    <property type="match status" value="1"/>
</dbReference>
<evidence type="ECO:0000256" key="1">
    <source>
        <dbReference type="SAM" id="MobiDB-lite"/>
    </source>
</evidence>
<proteinExistence type="predicted"/>
<protein>
    <submittedName>
        <fullName evidence="3">General stress protein 26</fullName>
    </submittedName>
</protein>
<dbReference type="EMBL" id="JACICF010000001">
    <property type="protein sequence ID" value="MBB3763768.1"/>
    <property type="molecule type" value="Genomic_DNA"/>
</dbReference>
<dbReference type="PANTHER" id="PTHR28243">
    <property type="entry name" value="AGL049CP"/>
    <property type="match status" value="1"/>
</dbReference>
<dbReference type="AlphaFoldDB" id="A0A839YZL2"/>
<feature type="region of interest" description="Disordered" evidence="1">
    <location>
        <begin position="125"/>
        <end position="150"/>
    </location>
</feature>
<evidence type="ECO:0000313" key="4">
    <source>
        <dbReference type="Proteomes" id="UP000578569"/>
    </source>
</evidence>
<dbReference type="GO" id="GO:0010181">
    <property type="term" value="F:FMN binding"/>
    <property type="evidence" value="ECO:0007669"/>
    <property type="project" value="InterPro"/>
</dbReference>
<sequence>MTTPAEPVLDQLGGQIFEQLDAATHDRSSGLHTPVLGTADGDLRIMVLRHVDPDRRCLRFHTDIRSPKVSQIERERSVGLLFYDRKAKLQLRCRGVARIEQEGAKAEEGWRGSDNFARRCYLAPQPPSSIADAPTSNLPPDVEGRRPDDARVEEGRRNFAVLLVRLDEIDWFHLDQNGHRRARLRWNEDGQVESCWIAP</sequence>
<dbReference type="InterPro" id="IPR024624">
    <property type="entry name" value="Pyridox_Oxase_Alr4036_FMN-bd"/>
</dbReference>
<feature type="domain" description="Pyridoxamine 5'-phosphate oxidase Alr4036 family FMN-binding" evidence="2">
    <location>
        <begin position="42"/>
        <end position="99"/>
    </location>
</feature>
<dbReference type="InterPro" id="IPR012349">
    <property type="entry name" value="Split_barrel_FMN-bd"/>
</dbReference>